<sequence>KEKLYNLKTFEFLRKGRESIKKTNKEELHKLILKEIENIPNAYKLGELIPIPKLRDKILFNHKISNEDFERSLTNLYNDNIINFHSNDQKVEGTMILPTSQEVFYISKIGD</sequence>
<accession>X1CWM5</accession>
<organism evidence="1">
    <name type="scientific">marine sediment metagenome</name>
    <dbReference type="NCBI Taxonomy" id="412755"/>
    <lineage>
        <taxon>unclassified sequences</taxon>
        <taxon>metagenomes</taxon>
        <taxon>ecological metagenomes</taxon>
    </lineage>
</organism>
<name>X1CWM5_9ZZZZ</name>
<evidence type="ECO:0000313" key="1">
    <source>
        <dbReference type="EMBL" id="GAH12242.1"/>
    </source>
</evidence>
<reference evidence="1" key="1">
    <citation type="journal article" date="2014" name="Front. Microbiol.">
        <title>High frequency of phylogenetically diverse reductive dehalogenase-homologous genes in deep subseafloor sedimentary metagenomes.</title>
        <authorList>
            <person name="Kawai M."/>
            <person name="Futagami T."/>
            <person name="Toyoda A."/>
            <person name="Takaki Y."/>
            <person name="Nishi S."/>
            <person name="Hori S."/>
            <person name="Arai W."/>
            <person name="Tsubouchi T."/>
            <person name="Morono Y."/>
            <person name="Uchiyama I."/>
            <person name="Ito T."/>
            <person name="Fujiyama A."/>
            <person name="Inagaki F."/>
            <person name="Takami H."/>
        </authorList>
    </citation>
    <scope>NUCLEOTIDE SEQUENCE</scope>
    <source>
        <strain evidence="1">Expedition CK06-06</strain>
    </source>
</reference>
<feature type="non-terminal residue" evidence="1">
    <location>
        <position position="1"/>
    </location>
</feature>
<comment type="caution">
    <text evidence="1">The sequence shown here is derived from an EMBL/GenBank/DDBJ whole genome shotgun (WGS) entry which is preliminary data.</text>
</comment>
<dbReference type="EMBL" id="BART01032559">
    <property type="protein sequence ID" value="GAH12242.1"/>
    <property type="molecule type" value="Genomic_DNA"/>
</dbReference>
<gene>
    <name evidence="1" type="ORF">S01H4_56227</name>
</gene>
<proteinExistence type="predicted"/>
<dbReference type="AlphaFoldDB" id="X1CWM5"/>
<protein>
    <submittedName>
        <fullName evidence="1">Uncharacterized protein</fullName>
    </submittedName>
</protein>